<dbReference type="NCBIfam" id="TIGR02385">
    <property type="entry name" value="RelE_StbE"/>
    <property type="match status" value="1"/>
</dbReference>
<dbReference type="InterPro" id="IPR035093">
    <property type="entry name" value="RelE/ParE_toxin_dom_sf"/>
</dbReference>
<evidence type="ECO:0000256" key="1">
    <source>
        <dbReference type="ARBA" id="ARBA00022649"/>
    </source>
</evidence>
<protein>
    <submittedName>
        <fullName evidence="2">Addiction module toxin, RelE/StbE family protein</fullName>
    </submittedName>
</protein>
<dbReference type="AlphaFoldDB" id="A0A081PZX9"/>
<reference evidence="2 3" key="1">
    <citation type="submission" date="2014-05" db="EMBL/GenBank/DDBJ databases">
        <authorList>
            <person name="Daugherty S.C."/>
            <person name="Tallon L.J."/>
            <person name="Sadzewicz L."/>
            <person name="Kilian M."/>
            <person name="Tettelin H."/>
        </authorList>
    </citation>
    <scope>NUCLEOTIDE SEQUENCE [LARGE SCALE GENOMIC DNA]</scope>
    <source>
        <strain evidence="2 3">SK629</strain>
    </source>
</reference>
<accession>A0A081PZX9</accession>
<dbReference type="RefSeq" id="WP_042900542.1">
    <property type="nucleotide sequence ID" value="NZ_JPFU01000009.1"/>
</dbReference>
<dbReference type="Gene3D" id="3.30.2310.20">
    <property type="entry name" value="RelE-like"/>
    <property type="match status" value="1"/>
</dbReference>
<dbReference type="Proteomes" id="UP000028090">
    <property type="component" value="Unassembled WGS sequence"/>
</dbReference>
<name>A0A081PZX9_STRMT</name>
<dbReference type="EMBL" id="JPFU01000009">
    <property type="protein sequence ID" value="KEQ36252.1"/>
    <property type="molecule type" value="Genomic_DNA"/>
</dbReference>
<sequence length="116" mass="13776">MDYKKYRILYSPRVIDSLDKIYQYIAEEIGSVEAARRKVANIRKDINRLEIFPQAGFDADEKFGKRLDPHYQTRGLTLSKDYIVFYTIVDDTVRLAYLLPSKSDYMKLFKTESRYD</sequence>
<organism evidence="2 3">
    <name type="scientific">Streptococcus mitis</name>
    <dbReference type="NCBI Taxonomy" id="28037"/>
    <lineage>
        <taxon>Bacteria</taxon>
        <taxon>Bacillati</taxon>
        <taxon>Bacillota</taxon>
        <taxon>Bacilli</taxon>
        <taxon>Lactobacillales</taxon>
        <taxon>Streptococcaceae</taxon>
        <taxon>Streptococcus</taxon>
        <taxon>Streptococcus mitis group</taxon>
    </lineage>
</organism>
<dbReference type="InterPro" id="IPR007712">
    <property type="entry name" value="RelE/ParE_toxin"/>
</dbReference>
<evidence type="ECO:0000313" key="3">
    <source>
        <dbReference type="Proteomes" id="UP000028090"/>
    </source>
</evidence>
<proteinExistence type="predicted"/>
<dbReference type="OrthoDB" id="2234986at2"/>
<evidence type="ECO:0000313" key="2">
    <source>
        <dbReference type="EMBL" id="KEQ36252.1"/>
    </source>
</evidence>
<dbReference type="PATRIC" id="fig|28037.95.peg.586"/>
<keyword evidence="1" id="KW-1277">Toxin-antitoxin system</keyword>
<gene>
    <name evidence="2" type="ORF">SK629_0647</name>
</gene>
<comment type="caution">
    <text evidence="2">The sequence shown here is derived from an EMBL/GenBank/DDBJ whole genome shotgun (WGS) entry which is preliminary data.</text>
</comment>
<dbReference type="Pfam" id="PF05016">
    <property type="entry name" value="ParE_toxin"/>
    <property type="match status" value="1"/>
</dbReference>